<dbReference type="OrthoDB" id="7386174at2759"/>
<evidence type="ECO:0000313" key="3">
    <source>
        <dbReference type="Proteomes" id="UP000299102"/>
    </source>
</evidence>
<evidence type="ECO:0000256" key="1">
    <source>
        <dbReference type="SAM" id="MobiDB-lite"/>
    </source>
</evidence>
<gene>
    <name evidence="2" type="ORF">EVAR_87293_1</name>
</gene>
<reference evidence="2 3" key="1">
    <citation type="journal article" date="2019" name="Commun. Biol.">
        <title>The bagworm genome reveals a unique fibroin gene that provides high tensile strength.</title>
        <authorList>
            <person name="Kono N."/>
            <person name="Nakamura H."/>
            <person name="Ohtoshi R."/>
            <person name="Tomita M."/>
            <person name="Numata K."/>
            <person name="Arakawa K."/>
        </authorList>
    </citation>
    <scope>NUCLEOTIDE SEQUENCE [LARGE SCALE GENOMIC DNA]</scope>
</reference>
<accession>A0A4C1VYA9</accession>
<dbReference type="AlphaFoldDB" id="A0A4C1VYA9"/>
<keyword evidence="3" id="KW-1185">Reference proteome</keyword>
<dbReference type="Proteomes" id="UP000299102">
    <property type="component" value="Unassembled WGS sequence"/>
</dbReference>
<organism evidence="2 3">
    <name type="scientific">Eumeta variegata</name>
    <name type="common">Bagworm moth</name>
    <name type="synonym">Eumeta japonica</name>
    <dbReference type="NCBI Taxonomy" id="151549"/>
    <lineage>
        <taxon>Eukaryota</taxon>
        <taxon>Metazoa</taxon>
        <taxon>Ecdysozoa</taxon>
        <taxon>Arthropoda</taxon>
        <taxon>Hexapoda</taxon>
        <taxon>Insecta</taxon>
        <taxon>Pterygota</taxon>
        <taxon>Neoptera</taxon>
        <taxon>Endopterygota</taxon>
        <taxon>Lepidoptera</taxon>
        <taxon>Glossata</taxon>
        <taxon>Ditrysia</taxon>
        <taxon>Tineoidea</taxon>
        <taxon>Psychidae</taxon>
        <taxon>Oiketicinae</taxon>
        <taxon>Eumeta</taxon>
    </lineage>
</organism>
<feature type="region of interest" description="Disordered" evidence="1">
    <location>
        <begin position="1"/>
        <end position="22"/>
    </location>
</feature>
<name>A0A4C1VYA9_EUMVA</name>
<protein>
    <submittedName>
        <fullName evidence="2">Uncharacterized protein</fullName>
    </submittedName>
</protein>
<proteinExistence type="predicted"/>
<comment type="caution">
    <text evidence="2">The sequence shown here is derived from an EMBL/GenBank/DDBJ whole genome shotgun (WGS) entry which is preliminary data.</text>
</comment>
<sequence length="75" mass="8440">MEEDGPSHEGGDSFPNAPPANIRRTLTPAQQLMLAEKRNRLSCQEACRSRRTVRQRNSAWAIELGSVSFESDLRI</sequence>
<evidence type="ECO:0000313" key="2">
    <source>
        <dbReference type="EMBL" id="GBP42914.1"/>
    </source>
</evidence>
<dbReference type="EMBL" id="BGZK01000426">
    <property type="protein sequence ID" value="GBP42914.1"/>
    <property type="molecule type" value="Genomic_DNA"/>
</dbReference>
<feature type="compositionally biased region" description="Basic and acidic residues" evidence="1">
    <location>
        <begin position="1"/>
        <end position="11"/>
    </location>
</feature>